<dbReference type="AlphaFoldDB" id="A0A9D4KZK2"/>
<proteinExistence type="predicted"/>
<dbReference type="Proteomes" id="UP000828390">
    <property type="component" value="Unassembled WGS sequence"/>
</dbReference>
<dbReference type="EMBL" id="JAIWYP010000003">
    <property type="protein sequence ID" value="KAH3849067.1"/>
    <property type="molecule type" value="Genomic_DNA"/>
</dbReference>
<comment type="caution">
    <text evidence="2">The sequence shown here is derived from an EMBL/GenBank/DDBJ whole genome shotgun (WGS) entry which is preliminary data.</text>
</comment>
<organism evidence="2 3">
    <name type="scientific">Dreissena polymorpha</name>
    <name type="common">Zebra mussel</name>
    <name type="synonym">Mytilus polymorpha</name>
    <dbReference type="NCBI Taxonomy" id="45954"/>
    <lineage>
        <taxon>Eukaryota</taxon>
        <taxon>Metazoa</taxon>
        <taxon>Spiralia</taxon>
        <taxon>Lophotrochozoa</taxon>
        <taxon>Mollusca</taxon>
        <taxon>Bivalvia</taxon>
        <taxon>Autobranchia</taxon>
        <taxon>Heteroconchia</taxon>
        <taxon>Euheterodonta</taxon>
        <taxon>Imparidentia</taxon>
        <taxon>Neoheterodontei</taxon>
        <taxon>Myida</taxon>
        <taxon>Dreissenoidea</taxon>
        <taxon>Dreissenidae</taxon>
        <taxon>Dreissena</taxon>
    </lineage>
</organism>
<keyword evidence="3" id="KW-1185">Reference proteome</keyword>
<evidence type="ECO:0000313" key="2">
    <source>
        <dbReference type="EMBL" id="KAH3849067.1"/>
    </source>
</evidence>
<accession>A0A9D4KZK2</accession>
<gene>
    <name evidence="2" type="ORF">DPMN_091456</name>
</gene>
<reference evidence="2" key="1">
    <citation type="journal article" date="2019" name="bioRxiv">
        <title>The Genome of the Zebra Mussel, Dreissena polymorpha: A Resource for Invasive Species Research.</title>
        <authorList>
            <person name="McCartney M.A."/>
            <person name="Auch B."/>
            <person name="Kono T."/>
            <person name="Mallez S."/>
            <person name="Zhang Y."/>
            <person name="Obille A."/>
            <person name="Becker A."/>
            <person name="Abrahante J.E."/>
            <person name="Garbe J."/>
            <person name="Badalamenti J.P."/>
            <person name="Herman A."/>
            <person name="Mangelson H."/>
            <person name="Liachko I."/>
            <person name="Sullivan S."/>
            <person name="Sone E.D."/>
            <person name="Koren S."/>
            <person name="Silverstein K.A.T."/>
            <person name="Beckman K.B."/>
            <person name="Gohl D.M."/>
        </authorList>
    </citation>
    <scope>NUCLEOTIDE SEQUENCE</scope>
    <source>
        <strain evidence="2">Duluth1</strain>
        <tissue evidence="2">Whole animal</tissue>
    </source>
</reference>
<sequence length="58" mass="6441">MSGSMPPITYLSSSTRSSSSTLTTASDWEHATDYIPVLINPVLLFYTNYSLRLGTCHR</sequence>
<evidence type="ECO:0000256" key="1">
    <source>
        <dbReference type="SAM" id="MobiDB-lite"/>
    </source>
</evidence>
<reference evidence="2" key="2">
    <citation type="submission" date="2020-11" db="EMBL/GenBank/DDBJ databases">
        <authorList>
            <person name="McCartney M.A."/>
            <person name="Auch B."/>
            <person name="Kono T."/>
            <person name="Mallez S."/>
            <person name="Becker A."/>
            <person name="Gohl D.M."/>
            <person name="Silverstein K.A.T."/>
            <person name="Koren S."/>
            <person name="Bechman K.B."/>
            <person name="Herman A."/>
            <person name="Abrahante J.E."/>
            <person name="Garbe J."/>
        </authorList>
    </citation>
    <scope>NUCLEOTIDE SEQUENCE</scope>
    <source>
        <strain evidence="2">Duluth1</strain>
        <tissue evidence="2">Whole animal</tissue>
    </source>
</reference>
<evidence type="ECO:0000313" key="3">
    <source>
        <dbReference type="Proteomes" id="UP000828390"/>
    </source>
</evidence>
<protein>
    <submittedName>
        <fullName evidence="2">Uncharacterized protein</fullName>
    </submittedName>
</protein>
<name>A0A9D4KZK2_DREPO</name>
<feature type="compositionally biased region" description="Low complexity" evidence="1">
    <location>
        <begin position="9"/>
        <end position="20"/>
    </location>
</feature>
<feature type="region of interest" description="Disordered" evidence="1">
    <location>
        <begin position="1"/>
        <end position="20"/>
    </location>
</feature>